<dbReference type="Proteomes" id="UP000218281">
    <property type="component" value="Unassembled WGS sequence"/>
</dbReference>
<evidence type="ECO:0000256" key="4">
    <source>
        <dbReference type="SAM" id="Coils"/>
    </source>
</evidence>
<gene>
    <name evidence="7" type="ORF">CKJ81_07920</name>
</gene>
<dbReference type="Gene3D" id="3.30.565.10">
    <property type="entry name" value="Histidine kinase-like ATPase, C-terminal domain"/>
    <property type="match status" value="1"/>
</dbReference>
<dbReference type="InterPro" id="IPR011712">
    <property type="entry name" value="Sig_transdc_His_kin_sub3_dim/P"/>
</dbReference>
<dbReference type="Gene3D" id="1.20.5.1930">
    <property type="match status" value="1"/>
</dbReference>
<sequence>MAQALLPSEHTMTHMQPLPAARSSESDFSSRFLTLNRWSLIGMLWLFVGTFSSVIVRRSGATQAETFVGVGIAVLASLVGTVVLETRPELRLEAREHSSGWLRWGMLAHLIVLAVCAVVLLFGPAEWKAASAIAVGAAFFSVQLAFLPFMAKQRMWTTFALACALASVFLFGSVEIAAIVVAYSIACVVTVPFTKWFSRAMIETERARRLESQLTAAQERLRMSQDLHDTMGQHLAALTIKSQLALALAERDDPRVPQELRELHQLTQRAAADMRSVVNNYRTPDLATEVESAKQVLGGAGAEVSMAGTSDDVRPDLRVTAAWFVRETTTNILRHSQATAVSIDLQPDAITLVNNNPCPGEGSGTGLEGLRRRAAAHGASISVERTAESFRVRLEVGA</sequence>
<feature type="transmembrane region" description="Helical" evidence="5">
    <location>
        <begin position="38"/>
        <end position="55"/>
    </location>
</feature>
<keyword evidence="5" id="KW-1133">Transmembrane helix</keyword>
<protein>
    <recommendedName>
        <fullName evidence="6">Signal transduction histidine kinase subgroup 3 dimerisation and phosphoacceptor domain-containing protein</fullName>
    </recommendedName>
</protein>
<evidence type="ECO:0000313" key="7">
    <source>
        <dbReference type="EMBL" id="PAT05766.1"/>
    </source>
</evidence>
<reference evidence="7 8" key="1">
    <citation type="submission" date="2017-08" db="EMBL/GenBank/DDBJ databases">
        <title>Whole genome sequences of 6 clinical strains closest to Corynebacterium imitans.</title>
        <authorList>
            <person name="Bernier A.-M."/>
            <person name="Burdz T."/>
            <person name="Bernard K."/>
        </authorList>
    </citation>
    <scope>NUCLEOTIDE SEQUENCE [LARGE SCALE GENOMIC DNA]</scope>
    <source>
        <strain evidence="7 8">NML93-0607</strain>
    </source>
</reference>
<keyword evidence="1" id="KW-0808">Transferase</keyword>
<name>A0ABX4H8X6_9CORY</name>
<feature type="transmembrane region" description="Helical" evidence="5">
    <location>
        <begin position="104"/>
        <end position="123"/>
    </location>
</feature>
<evidence type="ECO:0000313" key="8">
    <source>
        <dbReference type="Proteomes" id="UP000218281"/>
    </source>
</evidence>
<keyword evidence="8" id="KW-1185">Reference proteome</keyword>
<dbReference type="PANTHER" id="PTHR24421">
    <property type="entry name" value="NITRATE/NITRITE SENSOR PROTEIN NARX-RELATED"/>
    <property type="match status" value="1"/>
</dbReference>
<feature type="transmembrane region" description="Helical" evidence="5">
    <location>
        <begin position="129"/>
        <end position="147"/>
    </location>
</feature>
<evidence type="ECO:0000256" key="2">
    <source>
        <dbReference type="ARBA" id="ARBA00022777"/>
    </source>
</evidence>
<dbReference type="Pfam" id="PF07730">
    <property type="entry name" value="HisKA_3"/>
    <property type="match status" value="1"/>
</dbReference>
<dbReference type="PANTHER" id="PTHR24421:SF63">
    <property type="entry name" value="SENSOR HISTIDINE KINASE DESK"/>
    <property type="match status" value="1"/>
</dbReference>
<feature type="coiled-coil region" evidence="4">
    <location>
        <begin position="200"/>
        <end position="227"/>
    </location>
</feature>
<dbReference type="EMBL" id="NSGO01000007">
    <property type="protein sequence ID" value="PAT05766.1"/>
    <property type="molecule type" value="Genomic_DNA"/>
</dbReference>
<keyword evidence="2" id="KW-0418">Kinase</keyword>
<evidence type="ECO:0000256" key="1">
    <source>
        <dbReference type="ARBA" id="ARBA00022679"/>
    </source>
</evidence>
<dbReference type="InterPro" id="IPR036890">
    <property type="entry name" value="HATPase_C_sf"/>
</dbReference>
<comment type="caution">
    <text evidence="7">The sequence shown here is derived from an EMBL/GenBank/DDBJ whole genome shotgun (WGS) entry which is preliminary data.</text>
</comment>
<evidence type="ECO:0000256" key="5">
    <source>
        <dbReference type="SAM" id="Phobius"/>
    </source>
</evidence>
<accession>A0ABX4H8X6</accession>
<evidence type="ECO:0000256" key="3">
    <source>
        <dbReference type="ARBA" id="ARBA00023012"/>
    </source>
</evidence>
<dbReference type="InterPro" id="IPR050482">
    <property type="entry name" value="Sensor_HK_TwoCompSys"/>
</dbReference>
<evidence type="ECO:0000259" key="6">
    <source>
        <dbReference type="Pfam" id="PF07730"/>
    </source>
</evidence>
<organism evidence="7 8">
    <name type="scientific">Corynebacterium hadale</name>
    <dbReference type="NCBI Taxonomy" id="2026255"/>
    <lineage>
        <taxon>Bacteria</taxon>
        <taxon>Bacillati</taxon>
        <taxon>Actinomycetota</taxon>
        <taxon>Actinomycetes</taxon>
        <taxon>Mycobacteriales</taxon>
        <taxon>Corynebacteriaceae</taxon>
        <taxon>Corynebacterium</taxon>
    </lineage>
</organism>
<keyword evidence="5" id="KW-0812">Transmembrane</keyword>
<feature type="transmembrane region" description="Helical" evidence="5">
    <location>
        <begin position="67"/>
        <end position="84"/>
    </location>
</feature>
<proteinExistence type="predicted"/>
<feature type="transmembrane region" description="Helical" evidence="5">
    <location>
        <begin position="159"/>
        <end position="185"/>
    </location>
</feature>
<keyword evidence="5" id="KW-0472">Membrane</keyword>
<keyword evidence="4" id="KW-0175">Coiled coil</keyword>
<feature type="domain" description="Signal transduction histidine kinase subgroup 3 dimerisation and phosphoacceptor" evidence="6">
    <location>
        <begin position="219"/>
        <end position="285"/>
    </location>
</feature>
<keyword evidence="3" id="KW-0902">Two-component regulatory system</keyword>